<sequence length="101" mass="11705">MSSKRMKFGGAEYEQFSKLEQLKRKMPKIQNFFAASMLIINDQSHCYSDKTPDENESKKKTLIIDDQSNFKYSKTPDENEPEKNNELVMDGHLELISDPAL</sequence>
<dbReference type="Proteomes" id="UP000325440">
    <property type="component" value="Unassembled WGS sequence"/>
</dbReference>
<evidence type="ECO:0000313" key="2">
    <source>
        <dbReference type="EMBL" id="VVC37350.1"/>
    </source>
</evidence>
<dbReference type="AlphaFoldDB" id="A0A5E4MYC4"/>
<gene>
    <name evidence="2" type="ORF">CINCED_3A005885</name>
</gene>
<protein>
    <submittedName>
        <fullName evidence="2">Uncharacterized protein</fullName>
    </submittedName>
</protein>
<organism evidence="2 3">
    <name type="scientific">Cinara cedri</name>
    <dbReference type="NCBI Taxonomy" id="506608"/>
    <lineage>
        <taxon>Eukaryota</taxon>
        <taxon>Metazoa</taxon>
        <taxon>Ecdysozoa</taxon>
        <taxon>Arthropoda</taxon>
        <taxon>Hexapoda</taxon>
        <taxon>Insecta</taxon>
        <taxon>Pterygota</taxon>
        <taxon>Neoptera</taxon>
        <taxon>Paraneoptera</taxon>
        <taxon>Hemiptera</taxon>
        <taxon>Sternorrhyncha</taxon>
        <taxon>Aphidomorpha</taxon>
        <taxon>Aphidoidea</taxon>
        <taxon>Aphididae</taxon>
        <taxon>Lachninae</taxon>
        <taxon>Cinara</taxon>
    </lineage>
</organism>
<dbReference type="EMBL" id="CABPRJ010001445">
    <property type="protein sequence ID" value="VVC37350.1"/>
    <property type="molecule type" value="Genomic_DNA"/>
</dbReference>
<evidence type="ECO:0000313" key="3">
    <source>
        <dbReference type="Proteomes" id="UP000325440"/>
    </source>
</evidence>
<feature type="region of interest" description="Disordered" evidence="1">
    <location>
        <begin position="68"/>
        <end position="90"/>
    </location>
</feature>
<keyword evidence="3" id="KW-1185">Reference proteome</keyword>
<feature type="compositionally biased region" description="Basic and acidic residues" evidence="1">
    <location>
        <begin position="74"/>
        <end position="90"/>
    </location>
</feature>
<reference evidence="2 3" key="1">
    <citation type="submission" date="2019-08" db="EMBL/GenBank/DDBJ databases">
        <authorList>
            <person name="Alioto T."/>
            <person name="Alioto T."/>
            <person name="Gomez Garrido J."/>
        </authorList>
    </citation>
    <scope>NUCLEOTIDE SEQUENCE [LARGE SCALE GENOMIC DNA]</scope>
</reference>
<proteinExistence type="predicted"/>
<evidence type="ECO:0000256" key="1">
    <source>
        <dbReference type="SAM" id="MobiDB-lite"/>
    </source>
</evidence>
<accession>A0A5E4MYC4</accession>
<name>A0A5E4MYC4_9HEMI</name>